<sequence>MTNIPSDLLPEGFRDRLPPHAASAAKLTRAMLDVLASHGYGRVEPSMAEFEETMAARSGGMMRNRLLRFSDPVSGHTLALRGDITVQVGRIATTRLADAARPLRLSYRGHVLRLKAAPLRPEREITQLGAELIGNDSVAAASEIVAVAIEALEAAGVKDIIADFTLPDLVELLAKDALPLPSEKIDAVRTELDMKDAGGLAALGAQAYLPLLEATGPFAEAAAKLEAIDSDGLLSSRIAGLREIAERLEGRATITLDPTERHGFEYQSWFGFTLFARGHAAALGRGGTYTITRDDGSEEAATGFSLYPDPLMDGILDADEDKRLFLPLGTDPAKAARLRGEGWITIAALDGHDDARRLGCGHILHNGRAVPTE</sequence>
<evidence type="ECO:0000313" key="3">
    <source>
        <dbReference type="Proteomes" id="UP001595887"/>
    </source>
</evidence>
<name>A0ABV8RDX3_9SPHN</name>
<organism evidence="2 3">
    <name type="scientific">Sphingorhabdus arenilitoris</name>
    <dbReference type="NCBI Taxonomy" id="1490041"/>
    <lineage>
        <taxon>Bacteria</taxon>
        <taxon>Pseudomonadati</taxon>
        <taxon>Pseudomonadota</taxon>
        <taxon>Alphaproteobacteria</taxon>
        <taxon>Sphingomonadales</taxon>
        <taxon>Sphingomonadaceae</taxon>
        <taxon>Sphingorhabdus</taxon>
    </lineage>
</organism>
<dbReference type="PANTHER" id="PTHR43707">
    <property type="entry name" value="HISTIDYL-TRNA SYNTHETASE"/>
    <property type="match status" value="1"/>
</dbReference>
<dbReference type="GO" id="GO:0016757">
    <property type="term" value="F:glycosyltransferase activity"/>
    <property type="evidence" value="ECO:0007669"/>
    <property type="project" value="UniProtKB-KW"/>
</dbReference>
<evidence type="ECO:0000259" key="1">
    <source>
        <dbReference type="Pfam" id="PF13393"/>
    </source>
</evidence>
<dbReference type="SUPFAM" id="SSF55681">
    <property type="entry name" value="Class II aaRS and biotin synthetases"/>
    <property type="match status" value="1"/>
</dbReference>
<dbReference type="RefSeq" id="WP_381421498.1">
    <property type="nucleotide sequence ID" value="NZ_JBHSDH010000012.1"/>
</dbReference>
<comment type="caution">
    <text evidence="2">The sequence shown here is derived from an EMBL/GenBank/DDBJ whole genome shotgun (WGS) entry which is preliminary data.</text>
</comment>
<dbReference type="PANTHER" id="PTHR43707:SF1">
    <property type="entry name" value="HISTIDINE--TRNA LIGASE, MITOCHONDRIAL-RELATED"/>
    <property type="match status" value="1"/>
</dbReference>
<dbReference type="InterPro" id="IPR045864">
    <property type="entry name" value="aa-tRNA-synth_II/BPL/LPL"/>
</dbReference>
<dbReference type="InterPro" id="IPR041715">
    <property type="entry name" value="HisRS-like_core"/>
</dbReference>
<accession>A0ABV8RDX3</accession>
<gene>
    <name evidence="2" type="ORF">ACFOWX_03900</name>
</gene>
<evidence type="ECO:0000313" key="2">
    <source>
        <dbReference type="EMBL" id="MFC4291553.1"/>
    </source>
</evidence>
<dbReference type="Pfam" id="PF13393">
    <property type="entry name" value="tRNA-synt_His"/>
    <property type="match status" value="1"/>
</dbReference>
<dbReference type="EMBL" id="JBHSDH010000012">
    <property type="protein sequence ID" value="MFC4291553.1"/>
    <property type="molecule type" value="Genomic_DNA"/>
</dbReference>
<reference evidence="3" key="1">
    <citation type="journal article" date="2019" name="Int. J. Syst. Evol. Microbiol.">
        <title>The Global Catalogue of Microorganisms (GCM) 10K type strain sequencing project: providing services to taxonomists for standard genome sequencing and annotation.</title>
        <authorList>
            <consortium name="The Broad Institute Genomics Platform"/>
            <consortium name="The Broad Institute Genome Sequencing Center for Infectious Disease"/>
            <person name="Wu L."/>
            <person name="Ma J."/>
        </authorList>
    </citation>
    <scope>NUCLEOTIDE SEQUENCE [LARGE SCALE GENOMIC DNA]</scope>
    <source>
        <strain evidence="3">CECT 8531</strain>
    </source>
</reference>
<dbReference type="PIRSF" id="PIRSF001549">
    <property type="entry name" value="His-tRNA_synth"/>
    <property type="match status" value="1"/>
</dbReference>
<dbReference type="Proteomes" id="UP001595887">
    <property type="component" value="Unassembled WGS sequence"/>
</dbReference>
<feature type="domain" description="Class II Histidinyl-tRNA synthetase (HisRS)-like catalytic core" evidence="1">
    <location>
        <begin position="12"/>
        <end position="311"/>
    </location>
</feature>
<proteinExistence type="predicted"/>
<protein>
    <submittedName>
        <fullName evidence="2">ATP phosphoribosyltransferase regulatory subunit</fullName>
    </submittedName>
</protein>
<keyword evidence="2" id="KW-0328">Glycosyltransferase</keyword>
<dbReference type="InterPro" id="IPR004516">
    <property type="entry name" value="HisRS/HisZ"/>
</dbReference>
<dbReference type="Gene3D" id="3.30.930.10">
    <property type="entry name" value="Bira Bifunctional Protein, Domain 2"/>
    <property type="match status" value="1"/>
</dbReference>
<keyword evidence="3" id="KW-1185">Reference proteome</keyword>
<keyword evidence="2" id="KW-0808">Transferase</keyword>